<gene>
    <name evidence="2" type="ORF">EAUS1353_LOCUS1847</name>
</gene>
<dbReference type="GO" id="GO:0005737">
    <property type="term" value="C:cytoplasm"/>
    <property type="evidence" value="ECO:0007669"/>
    <property type="project" value="UniProtKB-ARBA"/>
</dbReference>
<evidence type="ECO:0000313" key="2">
    <source>
        <dbReference type="EMBL" id="CAD9240109.1"/>
    </source>
</evidence>
<dbReference type="InterPro" id="IPR001666">
    <property type="entry name" value="PI_transfer"/>
</dbReference>
<feature type="domain" description="Phosphatidylinositol transfer protein N-terminal" evidence="1">
    <location>
        <begin position="1"/>
        <end position="250"/>
    </location>
</feature>
<dbReference type="FunFam" id="3.30.530.20:FF:000028">
    <property type="entry name" value="Phosphatidylinositol transfer protein 5"/>
    <property type="match status" value="1"/>
</dbReference>
<name>A0A7S1TLE8_9RHOD</name>
<dbReference type="PRINTS" id="PR00391">
    <property type="entry name" value="PITRANSFER"/>
</dbReference>
<dbReference type="EMBL" id="HBGI01002829">
    <property type="protein sequence ID" value="CAD9240109.1"/>
    <property type="molecule type" value="Transcribed_RNA"/>
</dbReference>
<dbReference type="PANTHER" id="PTHR10658">
    <property type="entry name" value="PHOSPHATIDYLINOSITOL TRANSFER PROTEIN"/>
    <property type="match status" value="1"/>
</dbReference>
<protein>
    <recommendedName>
        <fullName evidence="1">Phosphatidylinositol transfer protein N-terminal domain-containing protein</fullName>
    </recommendedName>
</protein>
<reference evidence="2" key="1">
    <citation type="submission" date="2021-01" db="EMBL/GenBank/DDBJ databases">
        <authorList>
            <person name="Corre E."/>
            <person name="Pelletier E."/>
            <person name="Niang G."/>
            <person name="Scheremetjew M."/>
            <person name="Finn R."/>
            <person name="Kale V."/>
            <person name="Holt S."/>
            <person name="Cochrane G."/>
            <person name="Meng A."/>
            <person name="Brown T."/>
            <person name="Cohen L."/>
        </authorList>
    </citation>
    <scope>NUCLEOTIDE SEQUENCE</scope>
    <source>
        <strain evidence="2">CCMP3124</strain>
    </source>
</reference>
<dbReference type="InterPro" id="IPR055261">
    <property type="entry name" value="PI_transfer_N"/>
</dbReference>
<dbReference type="GO" id="GO:0071944">
    <property type="term" value="C:cell periphery"/>
    <property type="evidence" value="ECO:0007669"/>
    <property type="project" value="UniProtKB-ARBA"/>
</dbReference>
<dbReference type="Pfam" id="PF02121">
    <property type="entry name" value="IP_trans"/>
    <property type="match status" value="1"/>
</dbReference>
<evidence type="ECO:0000259" key="1">
    <source>
        <dbReference type="Pfam" id="PF02121"/>
    </source>
</evidence>
<dbReference type="PANTHER" id="PTHR10658:SF11">
    <property type="entry name" value="VIBRATOR, ISOFORM B"/>
    <property type="match status" value="1"/>
</dbReference>
<dbReference type="SUPFAM" id="SSF55961">
    <property type="entry name" value="Bet v1-like"/>
    <property type="match status" value="1"/>
</dbReference>
<dbReference type="AlphaFoldDB" id="A0A7S1TLE8"/>
<proteinExistence type="predicted"/>
<dbReference type="InterPro" id="IPR023393">
    <property type="entry name" value="START-like_dom_sf"/>
</dbReference>
<dbReference type="GO" id="GO:0008526">
    <property type="term" value="F:phosphatidylinositol transfer activity"/>
    <property type="evidence" value="ECO:0007669"/>
    <property type="project" value="UniProtKB-ARBA"/>
</dbReference>
<accession>A0A7S1TLE8</accession>
<sequence>MLVKEYRLLLPLTAEEYHIAQLYMVAKASAEETGKEVGEGIEIVRNEPYVENEHGLPPGQYTEKIMHLKSKIPRFITAVLPESALQLIERSWNAYPKSLTIYENAYMGESFHLSVESMHANDRGTQANANGLKGAELDARKVDYINVSCSDANHKFVEGEDPRTFQSKKTGRGPFLERWFESSPVCMCAYKVVRLRFKMWGIQTKVEQWGQLYGLRGPFVEYHRKLICWMDEWMGLTMADIRKMEAETREANRSKLVTHGEQGA</sequence>
<organism evidence="2">
    <name type="scientific">Erythrolobus australicus</name>
    <dbReference type="NCBI Taxonomy" id="1077150"/>
    <lineage>
        <taxon>Eukaryota</taxon>
        <taxon>Rhodophyta</taxon>
        <taxon>Bangiophyceae</taxon>
        <taxon>Porphyridiales</taxon>
        <taxon>Porphyridiaceae</taxon>
        <taxon>Erythrolobus</taxon>
    </lineage>
</organism>
<dbReference type="Gene3D" id="3.30.530.20">
    <property type="match status" value="1"/>
</dbReference>